<organism evidence="1 2">
    <name type="scientific">Herbaspirillum huttiense</name>
    <dbReference type="NCBI Taxonomy" id="863372"/>
    <lineage>
        <taxon>Bacteria</taxon>
        <taxon>Pseudomonadati</taxon>
        <taxon>Pseudomonadota</taxon>
        <taxon>Betaproteobacteria</taxon>
        <taxon>Burkholderiales</taxon>
        <taxon>Oxalobacteraceae</taxon>
        <taxon>Herbaspirillum</taxon>
    </lineage>
</organism>
<dbReference type="EMBL" id="JAVLSM010000005">
    <property type="protein sequence ID" value="MDR9836377.1"/>
    <property type="molecule type" value="Genomic_DNA"/>
</dbReference>
<evidence type="ECO:0000313" key="2">
    <source>
        <dbReference type="Proteomes" id="UP001246152"/>
    </source>
</evidence>
<sequence length="276" mass="31357">MFSLIATLSMCSLCQFGKARELELDDKINLSVYKKSGPRDAMNCLSPFLFGFFILLLSTNCLSKNHPGNELKFSTSIYRQTSQKEVYKSLYIEKLVMHSSAALKKTPAQKINAVLQEQSRSFYIAARRCGDADEVHPWGYAATLDHVTYRGDILSVVFSIEAVCSGRPIFNKFGRNFSLRTGELVSGKSMVAIHAPELLPLGKNSHENELYFSQDAINKLRAKNNKMPDPDVIEICPYSLHRAAFQVWLRDDFLVFFPPFERPKSGCYEQYVVRLK</sequence>
<protein>
    <submittedName>
        <fullName evidence="1">Uncharacterized protein</fullName>
    </submittedName>
</protein>
<reference evidence="1" key="1">
    <citation type="submission" date="2023-04" db="EMBL/GenBank/DDBJ databases">
        <title>Description of first Herbaspirillum huttiense subsp. nephrolepsisexaltata and Herbaspirillum huttiense subsp. lycopersicon.</title>
        <authorList>
            <person name="Poudel M."/>
            <person name="Sharma A."/>
            <person name="Goss E."/>
            <person name="Tapia J.H."/>
            <person name="Harmon C.M."/>
            <person name="Jones J.B."/>
        </authorList>
    </citation>
    <scope>NUCLEOTIDE SEQUENCE</scope>
    <source>
        <strain evidence="1">G21-1742</strain>
    </source>
</reference>
<evidence type="ECO:0000313" key="1">
    <source>
        <dbReference type="EMBL" id="MDR9836377.1"/>
    </source>
</evidence>
<accession>A0AAJ2H483</accession>
<name>A0AAJ2H483_9BURK</name>
<dbReference type="AlphaFoldDB" id="A0AAJ2H483"/>
<dbReference type="Proteomes" id="UP001246152">
    <property type="component" value="Unassembled WGS sequence"/>
</dbReference>
<proteinExistence type="predicted"/>
<comment type="caution">
    <text evidence="1">The sequence shown here is derived from an EMBL/GenBank/DDBJ whole genome shotgun (WGS) entry which is preliminary data.</text>
</comment>
<gene>
    <name evidence="1" type="ORF">RI046_11775</name>
</gene>